<protein>
    <submittedName>
        <fullName evidence="1">Uncharacterized protein</fullName>
    </submittedName>
</protein>
<evidence type="ECO:0000313" key="1">
    <source>
        <dbReference type="EMBL" id="KIJ35123.1"/>
    </source>
</evidence>
<reference evidence="1 2" key="1">
    <citation type="submission" date="2014-06" db="EMBL/GenBank/DDBJ databases">
        <title>Evolutionary Origins and Diversification of the Mycorrhizal Mutualists.</title>
        <authorList>
            <consortium name="DOE Joint Genome Institute"/>
            <consortium name="Mycorrhizal Genomics Consortium"/>
            <person name="Kohler A."/>
            <person name="Kuo A."/>
            <person name="Nagy L.G."/>
            <person name="Floudas D."/>
            <person name="Copeland A."/>
            <person name="Barry K.W."/>
            <person name="Cichocki N."/>
            <person name="Veneault-Fourrey C."/>
            <person name="LaButti K."/>
            <person name="Lindquist E.A."/>
            <person name="Lipzen A."/>
            <person name="Lundell T."/>
            <person name="Morin E."/>
            <person name="Murat C."/>
            <person name="Riley R."/>
            <person name="Ohm R."/>
            <person name="Sun H."/>
            <person name="Tunlid A."/>
            <person name="Henrissat B."/>
            <person name="Grigoriev I.V."/>
            <person name="Hibbett D.S."/>
            <person name="Martin F."/>
        </authorList>
    </citation>
    <scope>NUCLEOTIDE SEQUENCE [LARGE SCALE GENOMIC DNA]</scope>
    <source>
        <strain evidence="1 2">SS14</strain>
    </source>
</reference>
<feature type="non-terminal residue" evidence="1">
    <location>
        <position position="1"/>
    </location>
</feature>
<sequence>YCQIPTFGRDTICCFLQNVSELKKLAARDFEALQCALPIFEGLFQDPHEGIIRMMLFTLCEWHGLMKLQMHTNATLECLESATSSLGTIVRKIAVVTCPQFDKPIGPLQHTAFTEFKACKHHLKNQDPKNVPCTATTMSKKKKSFNLQTPKFHLLRDYAPTIRWMGSTTGYSTQMVNCFVSARAHGT</sequence>
<dbReference type="EMBL" id="KN837192">
    <property type="protein sequence ID" value="KIJ35123.1"/>
    <property type="molecule type" value="Genomic_DNA"/>
</dbReference>
<gene>
    <name evidence="1" type="ORF">M422DRAFT_181130</name>
</gene>
<name>A0A0C9TXD0_SPHS4</name>
<dbReference type="OrthoDB" id="3269417at2759"/>
<dbReference type="HOGENOM" id="CLU_101491_0_0_1"/>
<dbReference type="Proteomes" id="UP000054279">
    <property type="component" value="Unassembled WGS sequence"/>
</dbReference>
<dbReference type="AlphaFoldDB" id="A0A0C9TXD0"/>
<proteinExistence type="predicted"/>
<keyword evidence="2" id="KW-1185">Reference proteome</keyword>
<accession>A0A0C9TXD0</accession>
<evidence type="ECO:0000313" key="2">
    <source>
        <dbReference type="Proteomes" id="UP000054279"/>
    </source>
</evidence>
<organism evidence="1 2">
    <name type="scientific">Sphaerobolus stellatus (strain SS14)</name>
    <dbReference type="NCBI Taxonomy" id="990650"/>
    <lineage>
        <taxon>Eukaryota</taxon>
        <taxon>Fungi</taxon>
        <taxon>Dikarya</taxon>
        <taxon>Basidiomycota</taxon>
        <taxon>Agaricomycotina</taxon>
        <taxon>Agaricomycetes</taxon>
        <taxon>Phallomycetidae</taxon>
        <taxon>Geastrales</taxon>
        <taxon>Sphaerobolaceae</taxon>
        <taxon>Sphaerobolus</taxon>
    </lineage>
</organism>